<evidence type="ECO:0000313" key="2">
    <source>
        <dbReference type="Proteomes" id="UP000289703"/>
    </source>
</evidence>
<dbReference type="OrthoDB" id="272305at2"/>
<protein>
    <submittedName>
        <fullName evidence="1">DUF4303 domain-containing protein</fullName>
    </submittedName>
</protein>
<dbReference type="RefSeq" id="WP_129255562.1">
    <property type="nucleotide sequence ID" value="NZ_SAXA01000018.1"/>
</dbReference>
<name>A0A4Q1JI93_9BACT</name>
<comment type="caution">
    <text evidence="1">The sequence shown here is derived from an EMBL/GenBank/DDBJ whole genome shotgun (WGS) entry which is preliminary data.</text>
</comment>
<dbReference type="EMBL" id="SAXA01000018">
    <property type="protein sequence ID" value="RXQ88496.1"/>
    <property type="molecule type" value="Genomic_DNA"/>
</dbReference>
<sequence length="220" mass="25753">MFRKFFLKKQYKKVDEIFDDNSFNQNLYQGLLKAFNTLLEDIKDGELYSFGIFTSGEYSYAGITANTYSGLDKVIKEYKDNSSYTNVSVDDLKHELKWSPCDWVYNCEINNDELDKVDQKLQELNEISNLIIDKYNDFDSALVVVDNKIIQRLNKLYCACLSKLKTEHSEVSRNIIFGIWLGDQSEEDRVRFISQINSKELAKKFITESRLGIETYESRQ</sequence>
<accession>A0A4Q1JI93</accession>
<gene>
    <name evidence="1" type="ORF">EO244_15310</name>
</gene>
<dbReference type="InterPro" id="IPR025409">
    <property type="entry name" value="DUF4303"/>
</dbReference>
<dbReference type="Pfam" id="PF14136">
    <property type="entry name" value="DUF4303"/>
    <property type="match status" value="1"/>
</dbReference>
<dbReference type="AlphaFoldDB" id="A0A4Q1JI93"/>
<proteinExistence type="predicted"/>
<evidence type="ECO:0000313" key="1">
    <source>
        <dbReference type="EMBL" id="RXQ88496.1"/>
    </source>
</evidence>
<reference evidence="1 2" key="1">
    <citation type="submission" date="2019-01" db="EMBL/GenBank/DDBJ databases">
        <title>Ancylomarina salipaludis sp. nov., isolated from a salt marsh.</title>
        <authorList>
            <person name="Yoon J.-H."/>
        </authorList>
    </citation>
    <scope>NUCLEOTIDE SEQUENCE [LARGE SCALE GENOMIC DNA]</scope>
    <source>
        <strain evidence="1 2">SHSM-M15</strain>
    </source>
</reference>
<dbReference type="Proteomes" id="UP000289703">
    <property type="component" value="Unassembled WGS sequence"/>
</dbReference>
<organism evidence="1 2">
    <name type="scientific">Ancylomarina salipaludis</name>
    <dbReference type="NCBI Taxonomy" id="2501299"/>
    <lineage>
        <taxon>Bacteria</taxon>
        <taxon>Pseudomonadati</taxon>
        <taxon>Bacteroidota</taxon>
        <taxon>Bacteroidia</taxon>
        <taxon>Marinilabiliales</taxon>
        <taxon>Marinifilaceae</taxon>
        <taxon>Ancylomarina</taxon>
    </lineage>
</organism>
<keyword evidence="2" id="KW-1185">Reference proteome</keyword>